<dbReference type="Pfam" id="PF01657">
    <property type="entry name" value="Stress-antifung"/>
    <property type="match status" value="2"/>
</dbReference>
<dbReference type="InterPro" id="IPR002902">
    <property type="entry name" value="GNK2"/>
</dbReference>
<dbReference type="PANTHER" id="PTHR32099">
    <property type="entry name" value="CYSTEINE-RICH REPEAT SECRETORY PROTEIN"/>
    <property type="match status" value="1"/>
</dbReference>
<dbReference type="PROSITE" id="PS51473">
    <property type="entry name" value="GNK2"/>
    <property type="match status" value="2"/>
</dbReference>
<evidence type="ECO:0000259" key="3">
    <source>
        <dbReference type="PROSITE" id="PS51473"/>
    </source>
</evidence>
<organism evidence="4 5">
    <name type="scientific">Platanthera zijinensis</name>
    <dbReference type="NCBI Taxonomy" id="2320716"/>
    <lineage>
        <taxon>Eukaryota</taxon>
        <taxon>Viridiplantae</taxon>
        <taxon>Streptophyta</taxon>
        <taxon>Embryophyta</taxon>
        <taxon>Tracheophyta</taxon>
        <taxon>Spermatophyta</taxon>
        <taxon>Magnoliopsida</taxon>
        <taxon>Liliopsida</taxon>
        <taxon>Asparagales</taxon>
        <taxon>Orchidaceae</taxon>
        <taxon>Orchidoideae</taxon>
        <taxon>Orchideae</taxon>
        <taxon>Orchidinae</taxon>
        <taxon>Platanthera</taxon>
    </lineage>
</organism>
<keyword evidence="2" id="KW-0677">Repeat</keyword>
<name>A0AAP0BMU1_9ASPA</name>
<keyword evidence="5" id="KW-1185">Reference proteome</keyword>
<evidence type="ECO:0000256" key="2">
    <source>
        <dbReference type="ARBA" id="ARBA00022737"/>
    </source>
</evidence>
<reference evidence="4 5" key="1">
    <citation type="journal article" date="2022" name="Nat. Plants">
        <title>Genomes of leafy and leafless Platanthera orchids illuminate the evolution of mycoheterotrophy.</title>
        <authorList>
            <person name="Li M.H."/>
            <person name="Liu K.W."/>
            <person name="Li Z."/>
            <person name="Lu H.C."/>
            <person name="Ye Q.L."/>
            <person name="Zhang D."/>
            <person name="Wang J.Y."/>
            <person name="Li Y.F."/>
            <person name="Zhong Z.M."/>
            <person name="Liu X."/>
            <person name="Yu X."/>
            <person name="Liu D.K."/>
            <person name="Tu X.D."/>
            <person name="Liu B."/>
            <person name="Hao Y."/>
            <person name="Liao X.Y."/>
            <person name="Jiang Y.T."/>
            <person name="Sun W.H."/>
            <person name="Chen J."/>
            <person name="Chen Y.Q."/>
            <person name="Ai Y."/>
            <person name="Zhai J.W."/>
            <person name="Wu S.S."/>
            <person name="Zhou Z."/>
            <person name="Hsiao Y.Y."/>
            <person name="Wu W.L."/>
            <person name="Chen Y.Y."/>
            <person name="Lin Y.F."/>
            <person name="Hsu J.L."/>
            <person name="Li C.Y."/>
            <person name="Wang Z.W."/>
            <person name="Zhao X."/>
            <person name="Zhong W.Y."/>
            <person name="Ma X.K."/>
            <person name="Ma L."/>
            <person name="Huang J."/>
            <person name="Chen G.Z."/>
            <person name="Huang M.Z."/>
            <person name="Huang L."/>
            <person name="Peng D.H."/>
            <person name="Luo Y.B."/>
            <person name="Zou S.Q."/>
            <person name="Chen S.P."/>
            <person name="Lan S."/>
            <person name="Tsai W.C."/>
            <person name="Van de Peer Y."/>
            <person name="Liu Z.J."/>
        </authorList>
    </citation>
    <scope>NUCLEOTIDE SEQUENCE [LARGE SCALE GENOMIC DNA]</scope>
    <source>
        <strain evidence="4">Lor287</strain>
    </source>
</reference>
<comment type="caution">
    <text evidence="4">The sequence shown here is derived from an EMBL/GenBank/DDBJ whole genome shotgun (WGS) entry which is preliminary data.</text>
</comment>
<proteinExistence type="predicted"/>
<accession>A0AAP0BMU1</accession>
<feature type="domain" description="Gnk2-homologous" evidence="3">
    <location>
        <begin position="125"/>
        <end position="230"/>
    </location>
</feature>
<evidence type="ECO:0000313" key="4">
    <source>
        <dbReference type="EMBL" id="KAK8942684.1"/>
    </source>
</evidence>
<feature type="domain" description="Gnk2-homologous" evidence="3">
    <location>
        <begin position="12"/>
        <end position="121"/>
    </location>
</feature>
<dbReference type="InterPro" id="IPR038408">
    <property type="entry name" value="GNK2_sf"/>
</dbReference>
<keyword evidence="1" id="KW-0732">Signal</keyword>
<dbReference type="Gene3D" id="3.30.430.20">
    <property type="entry name" value="Gnk2 domain, C-X8-C-X2-C motif"/>
    <property type="match status" value="2"/>
</dbReference>
<dbReference type="CDD" id="cd23509">
    <property type="entry name" value="Gnk2-like"/>
    <property type="match status" value="2"/>
</dbReference>
<evidence type="ECO:0000313" key="5">
    <source>
        <dbReference type="Proteomes" id="UP001418222"/>
    </source>
</evidence>
<evidence type="ECO:0000256" key="1">
    <source>
        <dbReference type="ARBA" id="ARBA00022729"/>
    </source>
</evidence>
<dbReference type="AlphaFoldDB" id="A0AAP0BMU1"/>
<protein>
    <submittedName>
        <fullName evidence="4">Cysteine-rich repeat secretory protein 22</fullName>
    </submittedName>
</protein>
<dbReference type="Proteomes" id="UP001418222">
    <property type="component" value="Unassembled WGS sequence"/>
</dbReference>
<dbReference type="PANTHER" id="PTHR32099:SF42">
    <property type="entry name" value="CYSTEINE-RICH RECEPTOR-LIKE PROTEIN KINASE 9-RELATED"/>
    <property type="match status" value="1"/>
</dbReference>
<sequence>MRLDKEALEVGWWPFLTYCSGDNFTSPSLYESDLRRLLSFLIASTPFSYSYYAISTFPNSSSPQIFGLAQCRPDSSVSLCSSCLSQSAALAASDSTGGCGNRKSAALRYDLCLLRYSDQSFFGAVERRIFVYSGWDANNASLILRLEIENLVTDSLLEQAASSSEKFAVGIANLIDGSEKTYGMAWCSMDLEGSDCRKCLGAAMDGMTPGKEKGRAAVVSCEVRFDTIPFFSSVLFPGNRKAPPPKPPETVARTRSV</sequence>
<dbReference type="EMBL" id="JBBWWQ010000007">
    <property type="protein sequence ID" value="KAK8942684.1"/>
    <property type="molecule type" value="Genomic_DNA"/>
</dbReference>
<gene>
    <name evidence="4" type="primary">CRRSP22</name>
    <name evidence="4" type="ORF">KSP39_PZI009352</name>
</gene>